<proteinExistence type="predicted"/>
<dbReference type="EMBL" id="MVHC01000009">
    <property type="protein sequence ID" value="OQZ96785.1"/>
    <property type="molecule type" value="Genomic_DNA"/>
</dbReference>
<dbReference type="InterPro" id="IPR013154">
    <property type="entry name" value="ADH-like_N"/>
</dbReference>
<keyword evidence="5" id="KW-1185">Reference proteome</keyword>
<feature type="domain" description="Alcohol dehydrogenase-like N-terminal" evidence="3">
    <location>
        <begin position="19"/>
        <end position="129"/>
    </location>
</feature>
<dbReference type="Gene3D" id="3.90.180.10">
    <property type="entry name" value="Medium-chain alcohol dehydrogenases, catalytic domain"/>
    <property type="match status" value="1"/>
</dbReference>
<reference evidence="4 5" key="1">
    <citation type="submission" date="2016-12" db="EMBL/GenBank/DDBJ databases">
        <title>The new phylogeny of genus Mycobacterium.</title>
        <authorList>
            <person name="Tortoli E."/>
            <person name="Trovato A."/>
            <person name="Cirillo D.M."/>
        </authorList>
    </citation>
    <scope>NUCLEOTIDE SEQUENCE [LARGE SCALE GENOMIC DNA]</scope>
    <source>
        <strain evidence="4 5">DSM 45454</strain>
    </source>
</reference>
<dbReference type="InterPro" id="IPR013149">
    <property type="entry name" value="ADH-like_C"/>
</dbReference>
<evidence type="ECO:0000313" key="4">
    <source>
        <dbReference type="EMBL" id="OQZ96785.1"/>
    </source>
</evidence>
<name>A0ABX3RSR8_MYCAL</name>
<dbReference type="Proteomes" id="UP000192693">
    <property type="component" value="Unassembled WGS sequence"/>
</dbReference>
<dbReference type="PANTHER" id="PTHR43189:SF1">
    <property type="entry name" value="ZINC-TYPE ALCOHOL DEHYDROGENASE-LIKE PROTEIN C1198.01"/>
    <property type="match status" value="1"/>
</dbReference>
<evidence type="ECO:0000313" key="5">
    <source>
        <dbReference type="Proteomes" id="UP000192693"/>
    </source>
</evidence>
<dbReference type="InterPro" id="IPR036291">
    <property type="entry name" value="NAD(P)-bd_dom_sf"/>
</dbReference>
<dbReference type="InterPro" id="IPR011032">
    <property type="entry name" value="GroES-like_sf"/>
</dbReference>
<accession>A0ABX3RSR8</accession>
<dbReference type="SUPFAM" id="SSF50129">
    <property type="entry name" value="GroES-like"/>
    <property type="match status" value="1"/>
</dbReference>
<dbReference type="PANTHER" id="PTHR43189">
    <property type="entry name" value="ZINC-TYPE ALCOHOL DEHYDROGENASE-LIKE PROTEIN C1198.01-RELATED"/>
    <property type="match status" value="1"/>
</dbReference>
<evidence type="ECO:0000259" key="3">
    <source>
        <dbReference type="Pfam" id="PF08240"/>
    </source>
</evidence>
<organism evidence="4 5">
    <name type="scientific">Mycolicibacter algericus DSM 45454</name>
    <dbReference type="NCBI Taxonomy" id="723879"/>
    <lineage>
        <taxon>Bacteria</taxon>
        <taxon>Bacillati</taxon>
        <taxon>Actinomycetota</taxon>
        <taxon>Actinomycetes</taxon>
        <taxon>Mycobacteriales</taxon>
        <taxon>Mycobacteriaceae</taxon>
        <taxon>Mycolicibacter</taxon>
    </lineage>
</organism>
<comment type="caution">
    <text evidence="4">The sequence shown here is derived from an EMBL/GenBank/DDBJ whole genome shotgun (WGS) entry which is preliminary data.</text>
</comment>
<dbReference type="Gene3D" id="3.40.50.720">
    <property type="entry name" value="NAD(P)-binding Rossmann-like Domain"/>
    <property type="match status" value="1"/>
</dbReference>
<evidence type="ECO:0000256" key="1">
    <source>
        <dbReference type="ARBA" id="ARBA00023002"/>
    </source>
</evidence>
<keyword evidence="1" id="KW-0560">Oxidoreductase</keyword>
<dbReference type="Pfam" id="PF08240">
    <property type="entry name" value="ADH_N"/>
    <property type="match status" value="1"/>
</dbReference>
<feature type="domain" description="Alcohol dehydrogenase-like C-terminal" evidence="2">
    <location>
        <begin position="168"/>
        <end position="281"/>
    </location>
</feature>
<dbReference type="SUPFAM" id="SSF51735">
    <property type="entry name" value="NAD(P)-binding Rossmann-fold domains"/>
    <property type="match status" value="1"/>
</dbReference>
<protein>
    <submittedName>
        <fullName evidence="4">Zinc-binding dehydrogenase</fullName>
    </submittedName>
</protein>
<evidence type="ECO:0000259" key="2">
    <source>
        <dbReference type="Pfam" id="PF00107"/>
    </source>
</evidence>
<sequence>MVLNEGGLTVRETADPVPGEGHLLLRTLSCAICASDIHFMDHPETDGDDPLFAGYDRHADIVMGHEFVGEVIGHGPNTDAEQFPLGSRVTSIPFLFAQGGGYIIGQHQDAPGGFGEQMLVSQVMARTVPDDVSDDAVALVDAFAVGEGYVRLSGIRDGDVPVVVGAGAIGLSAVAALSRRGISPIIVADFNADRRRLAEQFGAHIVVDPVAESPYAVWRKNAPNGGADATCFIYECVGGPGIVNRIVAECPHGSFVSCAGGHYTQDAVGIATATRKGIRLQFGGAPEAPDWYGVLDAVCRKEFDPTPCIGMTIGLDNVAEALELARTAQGPPRIMVHPGRSRG</sequence>
<dbReference type="Pfam" id="PF00107">
    <property type="entry name" value="ADH_zinc_N"/>
    <property type="match status" value="1"/>
</dbReference>
<gene>
    <name evidence="4" type="ORF">BST10_11090</name>
</gene>